<evidence type="ECO:0000256" key="2">
    <source>
        <dbReference type="SAM" id="Phobius"/>
    </source>
</evidence>
<dbReference type="CDD" id="cd00118">
    <property type="entry name" value="LysM"/>
    <property type="match status" value="1"/>
</dbReference>
<reference evidence="4" key="2">
    <citation type="submission" date="2014-03" db="EMBL/GenBank/DDBJ databases">
        <title>Candidatus Competibacter-lineage genomes retrieved from metagenomes reveal functional metabolic diversity.</title>
        <authorList>
            <person name="McIlroy S.J."/>
            <person name="Albertsen M."/>
            <person name="Andresen E.K."/>
            <person name="Saunders A.M."/>
            <person name="Kristiansen R."/>
            <person name="Stokholm-Bjerregaard M."/>
            <person name="Nielsen K.L."/>
            <person name="Nielsen P.H."/>
        </authorList>
    </citation>
    <scope>NUCLEOTIDE SEQUENCE</scope>
    <source>
        <strain evidence="4">Run_A_D11</strain>
    </source>
</reference>
<feature type="compositionally biased region" description="Pro residues" evidence="1">
    <location>
        <begin position="443"/>
        <end position="462"/>
    </location>
</feature>
<feature type="compositionally biased region" description="Low complexity" evidence="1">
    <location>
        <begin position="520"/>
        <end position="534"/>
    </location>
</feature>
<feature type="region of interest" description="Disordered" evidence="1">
    <location>
        <begin position="402"/>
        <end position="462"/>
    </location>
</feature>
<sequence>MGNLRVVTRLVAGLKWENHRPDVAGGGIQANPAGALSARRRNGDRCMSTRTLLRLTSLAGLAAPVCAFALGVGPLAVRSALNENLDADVPLVVSNPGELMGLTARIPQQQDFDRAGVERLATFSKLRVSVQTPPGGPNLIKITSTEPVRNPNFNLLLELVWPRGRLIREFTVQLDPELYANRRPPPPPPPPAILPAPAAAAAPAAAPPPRPALNLPPAPQVSLEGASTYGPIKAGETLSGIANRAQAPSGISTPQMMAILLAANPQAFTNGNPNALRKGAVLRVPSAQAVSGQSTAAEAAPSVVSDLSVPPPAIPLSPPAATPDVAAAPPPPAVPGPVTPTSGPVSAQTPAVPLPPPLSPPPVPTPPSVVGTPSVVPPVALTPSSLPVGQQPQEIVPQASIPQAPATSPTATSGSTVTPTVTPPPNTATGTVTPPSGTAVMPATPPVESPKPVAPAPVKPPVQPVAESEPSWFDNPVIWLGGALILLAIAALVLLPLLRRSARSSPATVEPVTEPVTGRPSAAQTAASPAADSPTRVVRPLDPAIVAALAPPAPAVAAPEPSSVSNLLRDIDLGVSNLPLSASDTSPQLIDRRTPLPDREPATASEHEKPSIPAMTLAKPSEPAQKSPARAELPTELQFGGMDFDFGDMKLQQTGSQPVELAPLEMKPAISGAKAGGLAPVPIDRMEPATEPASSSGAAMAAILAADETFAMELKPGHSADQTLDLDIKSRRSQPSELLPLEMMPLRSDQELLNRLPQGIDHPEPVTEPGTFSGVSAILSAQSAADAEASRAQVKQPPSPVDHKFDFADITQEVGRQTDDISLTKLDEDLRSFGDKTLDLAPMEVKSSPVMPENAMADYMETKLDLAMAYLDMGDQMGARSLLETVLQEGDSSQKQRANDILKKIA</sequence>
<dbReference type="STRING" id="1400863.BN873_300072"/>
<feature type="region of interest" description="Disordered" evidence="1">
    <location>
        <begin position="503"/>
        <end position="536"/>
    </location>
</feature>
<feature type="compositionally biased region" description="Low complexity" evidence="1">
    <location>
        <begin position="339"/>
        <end position="351"/>
    </location>
</feature>
<dbReference type="InterPro" id="IPR020011">
    <property type="entry name" value="FimV_C"/>
</dbReference>
<feature type="compositionally biased region" description="Basic and acidic residues" evidence="1">
    <location>
        <begin position="590"/>
        <end position="610"/>
    </location>
</feature>
<keyword evidence="5" id="KW-1185">Reference proteome</keyword>
<dbReference type="NCBIfam" id="TIGR03504">
    <property type="entry name" value="FimV_Cterm"/>
    <property type="match status" value="1"/>
</dbReference>
<feature type="compositionally biased region" description="Pro residues" evidence="1">
    <location>
        <begin position="183"/>
        <end position="194"/>
    </location>
</feature>
<dbReference type="AlphaFoldDB" id="W6M3V2"/>
<dbReference type="Gene3D" id="3.10.350.10">
    <property type="entry name" value="LysM domain"/>
    <property type="match status" value="1"/>
</dbReference>
<evidence type="ECO:0000259" key="3">
    <source>
        <dbReference type="Pfam" id="PF25800"/>
    </source>
</evidence>
<feature type="compositionally biased region" description="Pro residues" evidence="1">
    <location>
        <begin position="328"/>
        <end position="338"/>
    </location>
</feature>
<feature type="compositionally biased region" description="Pro residues" evidence="1">
    <location>
        <begin position="352"/>
        <end position="366"/>
    </location>
</feature>
<keyword evidence="2" id="KW-0812">Transmembrane</keyword>
<accession>W6M3V2</accession>
<feature type="compositionally biased region" description="Low complexity" evidence="1">
    <location>
        <begin position="405"/>
        <end position="420"/>
    </location>
</feature>
<dbReference type="Proteomes" id="UP000035760">
    <property type="component" value="Unassembled WGS sequence"/>
</dbReference>
<dbReference type="EMBL" id="CBTJ020000037">
    <property type="protein sequence ID" value="CDI02451.1"/>
    <property type="molecule type" value="Genomic_DNA"/>
</dbReference>
<feature type="region of interest" description="Disordered" evidence="1">
    <location>
        <begin position="578"/>
        <end position="629"/>
    </location>
</feature>
<dbReference type="RefSeq" id="WP_102047009.1">
    <property type="nucleotide sequence ID" value="NZ_CBTJ020000037.1"/>
</dbReference>
<feature type="region of interest" description="Disordered" evidence="1">
    <location>
        <begin position="314"/>
        <end position="366"/>
    </location>
</feature>
<dbReference type="Pfam" id="PF25800">
    <property type="entry name" value="FimV_N"/>
    <property type="match status" value="1"/>
</dbReference>
<dbReference type="InterPro" id="IPR036779">
    <property type="entry name" value="LysM_dom_sf"/>
</dbReference>
<keyword evidence="2" id="KW-1133">Transmembrane helix</keyword>
<dbReference type="Gene3D" id="1.20.58.2200">
    <property type="match status" value="1"/>
</dbReference>
<feature type="transmembrane region" description="Helical" evidence="2">
    <location>
        <begin position="55"/>
        <end position="77"/>
    </location>
</feature>
<dbReference type="NCBIfam" id="TIGR03505">
    <property type="entry name" value="FimV_core"/>
    <property type="match status" value="1"/>
</dbReference>
<evidence type="ECO:0000313" key="5">
    <source>
        <dbReference type="Proteomes" id="UP000035760"/>
    </source>
</evidence>
<proteinExistence type="predicted"/>
<evidence type="ECO:0000256" key="1">
    <source>
        <dbReference type="SAM" id="MobiDB-lite"/>
    </source>
</evidence>
<feature type="transmembrane region" description="Helical" evidence="2">
    <location>
        <begin position="477"/>
        <end position="498"/>
    </location>
</feature>
<dbReference type="InterPro" id="IPR038440">
    <property type="entry name" value="FimV_C_sf"/>
</dbReference>
<reference evidence="4" key="1">
    <citation type="submission" date="2013-07" db="EMBL/GenBank/DDBJ databases">
        <authorList>
            <person name="McIlroy S."/>
        </authorList>
    </citation>
    <scope>NUCLEOTIDE SEQUENCE [LARGE SCALE GENOMIC DNA]</scope>
    <source>
        <strain evidence="4">Run_A_D11</strain>
    </source>
</reference>
<comment type="caution">
    <text evidence="4">The sequence shown here is derived from an EMBL/GenBank/DDBJ whole genome shotgun (WGS) entry which is preliminary data.</text>
</comment>
<keyword evidence="2" id="KW-0472">Membrane</keyword>
<dbReference type="InterPro" id="IPR020012">
    <property type="entry name" value="LysM_FimV"/>
</dbReference>
<feature type="region of interest" description="Disordered" evidence="1">
    <location>
        <begin position="181"/>
        <end position="213"/>
    </location>
</feature>
<evidence type="ECO:0000313" key="4">
    <source>
        <dbReference type="EMBL" id="CDI02451.1"/>
    </source>
</evidence>
<dbReference type="InterPro" id="IPR057840">
    <property type="entry name" value="FimV_N"/>
</dbReference>
<protein>
    <recommendedName>
        <fullName evidence="3">FimV N-terminal domain-containing protein</fullName>
    </recommendedName>
</protein>
<name>W6M3V2_9GAMM</name>
<feature type="compositionally biased region" description="Polar residues" evidence="1">
    <location>
        <begin position="578"/>
        <end position="588"/>
    </location>
</feature>
<feature type="compositionally biased region" description="Low complexity" evidence="1">
    <location>
        <begin position="195"/>
        <end position="204"/>
    </location>
</feature>
<gene>
    <name evidence="4" type="ORF">BN873_300072</name>
</gene>
<dbReference type="OrthoDB" id="5298707at2"/>
<feature type="domain" description="FimV N-terminal" evidence="3">
    <location>
        <begin position="70"/>
        <end position="176"/>
    </location>
</feature>
<dbReference type="InterPro" id="IPR018392">
    <property type="entry name" value="LysM"/>
</dbReference>
<organism evidence="4 5">
    <name type="scientific">Candidatus Competibacter denitrificans Run_A_D11</name>
    <dbReference type="NCBI Taxonomy" id="1400863"/>
    <lineage>
        <taxon>Bacteria</taxon>
        <taxon>Pseudomonadati</taxon>
        <taxon>Pseudomonadota</taxon>
        <taxon>Gammaproteobacteria</taxon>
        <taxon>Candidatus Competibacteraceae</taxon>
        <taxon>Candidatus Competibacter</taxon>
    </lineage>
</organism>